<evidence type="ECO:0000256" key="3">
    <source>
        <dbReference type="ARBA" id="ARBA00022679"/>
    </source>
</evidence>
<dbReference type="InterPro" id="IPR003406">
    <property type="entry name" value="Glyco_trans_14"/>
</dbReference>
<gene>
    <name evidence="7" type="ORF">KP509_18G049800</name>
</gene>
<evidence type="ECO:0000256" key="6">
    <source>
        <dbReference type="SAM" id="MobiDB-lite"/>
    </source>
</evidence>
<evidence type="ECO:0000256" key="5">
    <source>
        <dbReference type="ARBA" id="ARBA00023180"/>
    </source>
</evidence>
<accession>A0A8T2SPG3</accession>
<dbReference type="GO" id="GO:0016757">
    <property type="term" value="F:glycosyltransferase activity"/>
    <property type="evidence" value="ECO:0007669"/>
    <property type="project" value="UniProtKB-KW"/>
</dbReference>
<reference evidence="7" key="1">
    <citation type="submission" date="2021-08" db="EMBL/GenBank/DDBJ databases">
        <title>WGS assembly of Ceratopteris richardii.</title>
        <authorList>
            <person name="Marchant D.B."/>
            <person name="Chen G."/>
            <person name="Jenkins J."/>
            <person name="Shu S."/>
            <person name="Leebens-Mack J."/>
            <person name="Grimwood J."/>
            <person name="Schmutz J."/>
            <person name="Soltis P."/>
            <person name="Soltis D."/>
            <person name="Chen Z.-H."/>
        </authorList>
    </citation>
    <scope>NUCLEOTIDE SEQUENCE</scope>
    <source>
        <strain evidence="7">Whitten #5841</strain>
        <tissue evidence="7">Leaf</tissue>
    </source>
</reference>
<evidence type="ECO:0000256" key="1">
    <source>
        <dbReference type="ARBA" id="ARBA00004606"/>
    </source>
</evidence>
<sequence>MGHKIPLILCITCFVCATSLFTVAFYGLLQSSSASTARITSTFIPEQKVLSSACAELDSELDTRGSRLFHSWSDEELFQRAVDMEKKQQMNVMERQKRGVKDISRIAINSSSTSESSSSFPSVSPEGSEDSVCHRGVSSERSLLKPKVAFMFLTGGQMPFLPLWKRFFHGHEDLFNIYIHLDPFRVGVFERNSSDMFWGRLIPPGLTERGAPSLAAAMRRLIANALLDDPLNQYFAVFSETCIPLVSFPTVYSRLTASDKSFIEILTGEPTLQGRYASRGGEAAMLPEVPFSAFRVGSQFFVLTRHHALTVVSDSKIWSKFSTPCSDIYSCYIEEHYFPTLIDMADGRCATRFTLTNVDWNVQPNIGHPRTYQEQEITRELIFSLRRNGTFLFARKFAGTCLEPLLKLSAVLLEKDMD</sequence>
<evidence type="ECO:0000256" key="2">
    <source>
        <dbReference type="ARBA" id="ARBA00022676"/>
    </source>
</evidence>
<feature type="region of interest" description="Disordered" evidence="6">
    <location>
        <begin position="110"/>
        <end position="132"/>
    </location>
</feature>
<dbReference type="InterPro" id="IPR044174">
    <property type="entry name" value="BC10-like"/>
</dbReference>
<proteinExistence type="predicted"/>
<protein>
    <recommendedName>
        <fullName evidence="9">Glycosyltransferase</fullName>
    </recommendedName>
</protein>
<comment type="subcellular location">
    <subcellularLocation>
        <location evidence="1">Membrane</location>
        <topology evidence="1">Single-pass type II membrane protein</topology>
    </subcellularLocation>
</comment>
<comment type="caution">
    <text evidence="7">The sequence shown here is derived from an EMBL/GenBank/DDBJ whole genome shotgun (WGS) entry which is preliminary data.</text>
</comment>
<dbReference type="PANTHER" id="PTHR31042:SF140">
    <property type="entry name" value="CORE-2_I-BRANCHING BETA-1,6-N-ACETYLGLUCOSAMINYLTRANSFERASE FAMILY PROTEIN"/>
    <property type="match status" value="1"/>
</dbReference>
<dbReference type="AlphaFoldDB" id="A0A8T2SPG3"/>
<name>A0A8T2SPG3_CERRI</name>
<dbReference type="PANTHER" id="PTHR31042">
    <property type="entry name" value="CORE-2/I-BRANCHING BETA-1,6-N-ACETYLGLUCOSAMINYLTRANSFERASE FAMILY PROTEIN-RELATED"/>
    <property type="match status" value="1"/>
</dbReference>
<keyword evidence="5" id="KW-0325">Glycoprotein</keyword>
<evidence type="ECO:0000256" key="4">
    <source>
        <dbReference type="ARBA" id="ARBA00023136"/>
    </source>
</evidence>
<keyword evidence="4" id="KW-0472">Membrane</keyword>
<dbReference type="GO" id="GO:0016020">
    <property type="term" value="C:membrane"/>
    <property type="evidence" value="ECO:0007669"/>
    <property type="project" value="UniProtKB-SubCell"/>
</dbReference>
<evidence type="ECO:0000313" key="8">
    <source>
        <dbReference type="Proteomes" id="UP000825935"/>
    </source>
</evidence>
<dbReference type="OMA" id="KGCTHFT"/>
<dbReference type="Proteomes" id="UP000825935">
    <property type="component" value="Chromosome 18"/>
</dbReference>
<evidence type="ECO:0000313" key="7">
    <source>
        <dbReference type="EMBL" id="KAH7365861.1"/>
    </source>
</evidence>
<dbReference type="Pfam" id="PF02485">
    <property type="entry name" value="Branch"/>
    <property type="match status" value="1"/>
</dbReference>
<feature type="compositionally biased region" description="Low complexity" evidence="6">
    <location>
        <begin position="110"/>
        <end position="126"/>
    </location>
</feature>
<evidence type="ECO:0008006" key="9">
    <source>
        <dbReference type="Google" id="ProtNLM"/>
    </source>
</evidence>
<keyword evidence="8" id="KW-1185">Reference proteome</keyword>
<organism evidence="7 8">
    <name type="scientific">Ceratopteris richardii</name>
    <name type="common">Triangle waterfern</name>
    <dbReference type="NCBI Taxonomy" id="49495"/>
    <lineage>
        <taxon>Eukaryota</taxon>
        <taxon>Viridiplantae</taxon>
        <taxon>Streptophyta</taxon>
        <taxon>Embryophyta</taxon>
        <taxon>Tracheophyta</taxon>
        <taxon>Polypodiopsida</taxon>
        <taxon>Polypodiidae</taxon>
        <taxon>Polypodiales</taxon>
        <taxon>Pteridineae</taxon>
        <taxon>Pteridaceae</taxon>
        <taxon>Parkerioideae</taxon>
        <taxon>Ceratopteris</taxon>
    </lineage>
</organism>
<dbReference type="OrthoDB" id="191334at2759"/>
<dbReference type="EMBL" id="CM035423">
    <property type="protein sequence ID" value="KAH7365861.1"/>
    <property type="molecule type" value="Genomic_DNA"/>
</dbReference>
<keyword evidence="2" id="KW-0328">Glycosyltransferase</keyword>
<keyword evidence="3" id="KW-0808">Transferase</keyword>